<dbReference type="EMBL" id="LQNT01000009">
    <property type="protein sequence ID" value="KZE38890.1"/>
    <property type="molecule type" value="Genomic_DNA"/>
</dbReference>
<dbReference type="OrthoDB" id="9811902at2"/>
<gene>
    <name evidence="3" type="ORF">AV656_08295</name>
</gene>
<dbReference type="RefSeq" id="WP_063180874.1">
    <property type="nucleotide sequence ID" value="NZ_LQNT01000009.1"/>
</dbReference>
<protein>
    <recommendedName>
        <fullName evidence="5">Glycosyltransferase WbuB</fullName>
    </recommendedName>
</protein>
<sequence length="411" mass="47516">MKTVWLVNPYGPIEGEDWRTYSFNQFGRYLSNRNFKVIWWTANFAHHFKNYRSNGWKDIQVNENFIIRLVPTSSYKKNISIGRFKKDIVFAKNSYKKFKESERPDIIVSADNPLTMNYPTFKYAADHNIPVVYDQMDLWPEFIEKVAGKNTRKVLKILFRPVYRQRKKNYQQLAGVVALGSNYLKKAIEIEPTLIKKPQALIYNGIDVNKFREKLNNQIDIKNLPLHKEENEVWCVFAGTLGPSYDVETIIECAKIFNQNENNNIRFIVAGSGPLEGKVKEASKKLDNFCYIGKLLPEDLIPVYGKCDIGLSTYSANSNVDMPDKFYDYTAAGLAVVNSLQGEVREHIERKNAGINYAAGNIESFYNSIQHVSEKEKLALLKKNSYQMAIEFDENKQNRKLLEVINKVLEV</sequence>
<keyword evidence="1" id="KW-0328">Glycosyltransferase</keyword>
<dbReference type="Gene3D" id="3.40.50.2000">
    <property type="entry name" value="Glycogen Phosphorylase B"/>
    <property type="match status" value="2"/>
</dbReference>
<name>A0A161STD3_9BACL</name>
<dbReference type="PANTHER" id="PTHR12526">
    <property type="entry name" value="GLYCOSYLTRANSFERASE"/>
    <property type="match status" value="1"/>
</dbReference>
<evidence type="ECO:0000256" key="2">
    <source>
        <dbReference type="ARBA" id="ARBA00022679"/>
    </source>
</evidence>
<reference evidence="3 4" key="1">
    <citation type="submission" date="2016-01" db="EMBL/GenBank/DDBJ databases">
        <title>Whole genome sequencing of Bhargavaea cecembensis T14.</title>
        <authorList>
            <person name="Hong K.W."/>
        </authorList>
    </citation>
    <scope>NUCLEOTIDE SEQUENCE [LARGE SCALE GENOMIC DNA]</scope>
    <source>
        <strain evidence="3 4">T14</strain>
    </source>
</reference>
<comment type="caution">
    <text evidence="3">The sequence shown here is derived from an EMBL/GenBank/DDBJ whole genome shotgun (WGS) entry which is preliminary data.</text>
</comment>
<dbReference type="SUPFAM" id="SSF53756">
    <property type="entry name" value="UDP-Glycosyltransferase/glycogen phosphorylase"/>
    <property type="match status" value="1"/>
</dbReference>
<dbReference type="GO" id="GO:0016757">
    <property type="term" value="F:glycosyltransferase activity"/>
    <property type="evidence" value="ECO:0007669"/>
    <property type="project" value="UniProtKB-KW"/>
</dbReference>
<dbReference type="AlphaFoldDB" id="A0A161STD3"/>
<dbReference type="Pfam" id="PF13692">
    <property type="entry name" value="Glyco_trans_1_4"/>
    <property type="match status" value="1"/>
</dbReference>
<accession>A0A161STD3</accession>
<proteinExistence type="predicted"/>
<dbReference type="Proteomes" id="UP000076490">
    <property type="component" value="Unassembled WGS sequence"/>
</dbReference>
<evidence type="ECO:0000256" key="1">
    <source>
        <dbReference type="ARBA" id="ARBA00022676"/>
    </source>
</evidence>
<evidence type="ECO:0008006" key="5">
    <source>
        <dbReference type="Google" id="ProtNLM"/>
    </source>
</evidence>
<evidence type="ECO:0000313" key="3">
    <source>
        <dbReference type="EMBL" id="KZE38890.1"/>
    </source>
</evidence>
<keyword evidence="2" id="KW-0808">Transferase</keyword>
<dbReference type="PANTHER" id="PTHR12526:SF629">
    <property type="entry name" value="TEICHURONIC ACID BIOSYNTHESIS GLYCOSYLTRANSFERASE TUAH-RELATED"/>
    <property type="match status" value="1"/>
</dbReference>
<organism evidence="3 4">
    <name type="scientific">Bhargavaea cecembensis</name>
    <dbReference type="NCBI Taxonomy" id="394098"/>
    <lineage>
        <taxon>Bacteria</taxon>
        <taxon>Bacillati</taxon>
        <taxon>Bacillota</taxon>
        <taxon>Bacilli</taxon>
        <taxon>Bacillales</taxon>
        <taxon>Caryophanaceae</taxon>
        <taxon>Bhargavaea</taxon>
    </lineage>
</organism>
<evidence type="ECO:0000313" key="4">
    <source>
        <dbReference type="Proteomes" id="UP000076490"/>
    </source>
</evidence>
<dbReference type="CDD" id="cd03794">
    <property type="entry name" value="GT4_WbuB-like"/>
    <property type="match status" value="1"/>
</dbReference>